<evidence type="ECO:0000256" key="1">
    <source>
        <dbReference type="ARBA" id="ARBA00004141"/>
    </source>
</evidence>
<evidence type="ECO:0000256" key="4">
    <source>
        <dbReference type="ARBA" id="ARBA00023136"/>
    </source>
</evidence>
<sequence>MAQKKGTQNNADSHGDIQGHEQWVMRTRKISFIVILVGFICYLVSVLTPYWIAYTDKGYSMNLGIFFTCIGMDGKTTCGTSGGRTEGLLRAAQVFSPFALLTIFTATCCGLMVFFWPEVHRRRILRVACVTSFVSAVLILLTIALYCAHYKDKASKLHAAFFVCLVGLVCSPIAGVLFLQDSMTMIIVEVRKLEENSGYGDQNRLIAAEDEEDSSPKKKFTDFGHENGGFKPPLMSFVQHPPAAGYQPVFKGDRLLKKKMERDEAYKRPVSQ</sequence>
<organism evidence="7 8">
    <name type="scientific">Pinctada imbricata</name>
    <name type="common">Atlantic pearl-oyster</name>
    <name type="synonym">Pinctada martensii</name>
    <dbReference type="NCBI Taxonomy" id="66713"/>
    <lineage>
        <taxon>Eukaryota</taxon>
        <taxon>Metazoa</taxon>
        <taxon>Spiralia</taxon>
        <taxon>Lophotrochozoa</taxon>
        <taxon>Mollusca</taxon>
        <taxon>Bivalvia</taxon>
        <taxon>Autobranchia</taxon>
        <taxon>Pteriomorphia</taxon>
        <taxon>Pterioida</taxon>
        <taxon>Pterioidea</taxon>
        <taxon>Pteriidae</taxon>
        <taxon>Pinctada</taxon>
    </lineage>
</organism>
<dbReference type="InterPro" id="IPR050579">
    <property type="entry name" value="PMP-22/EMP/MP20-like"/>
</dbReference>
<dbReference type="EMBL" id="VSWD01000003">
    <property type="protein sequence ID" value="KAK3106644.1"/>
    <property type="molecule type" value="Genomic_DNA"/>
</dbReference>
<evidence type="ECO:0000313" key="8">
    <source>
        <dbReference type="Proteomes" id="UP001186944"/>
    </source>
</evidence>
<evidence type="ECO:0000256" key="2">
    <source>
        <dbReference type="ARBA" id="ARBA00022692"/>
    </source>
</evidence>
<dbReference type="PANTHER" id="PTHR10671:SF108">
    <property type="entry name" value="CLAUDIN FAMILY PROTEIN-RELATED"/>
    <property type="match status" value="1"/>
</dbReference>
<comment type="subcellular location">
    <subcellularLocation>
        <location evidence="1">Membrane</location>
        <topology evidence="1">Multi-pass membrane protein</topology>
    </subcellularLocation>
</comment>
<dbReference type="AlphaFoldDB" id="A0AA89CAB7"/>
<feature type="compositionally biased region" description="Basic and acidic residues" evidence="5">
    <location>
        <begin position="214"/>
        <end position="225"/>
    </location>
</feature>
<feature type="region of interest" description="Disordered" evidence="5">
    <location>
        <begin position="207"/>
        <end position="227"/>
    </location>
</feature>
<gene>
    <name evidence="7" type="ORF">FSP39_024345</name>
</gene>
<dbReference type="Gene3D" id="1.20.140.150">
    <property type="match status" value="1"/>
</dbReference>
<feature type="transmembrane region" description="Helical" evidence="6">
    <location>
        <begin position="158"/>
        <end position="179"/>
    </location>
</feature>
<feature type="transmembrane region" description="Helical" evidence="6">
    <location>
        <begin position="94"/>
        <end position="117"/>
    </location>
</feature>
<accession>A0AA89CAB7</accession>
<keyword evidence="3 6" id="KW-1133">Transmembrane helix</keyword>
<keyword evidence="2 6" id="KW-0812">Transmembrane</keyword>
<evidence type="ECO:0000313" key="7">
    <source>
        <dbReference type="EMBL" id="KAK3106644.1"/>
    </source>
</evidence>
<feature type="transmembrane region" description="Helical" evidence="6">
    <location>
        <begin position="124"/>
        <end position="146"/>
    </location>
</feature>
<comment type="caution">
    <text evidence="7">The sequence shown here is derived from an EMBL/GenBank/DDBJ whole genome shotgun (WGS) entry which is preliminary data.</text>
</comment>
<dbReference type="Pfam" id="PF10242">
    <property type="entry name" value="L_HMGIC_fpl"/>
    <property type="match status" value="1"/>
</dbReference>
<feature type="transmembrane region" description="Helical" evidence="6">
    <location>
        <begin position="30"/>
        <end position="52"/>
    </location>
</feature>
<proteinExistence type="predicted"/>
<protein>
    <submittedName>
        <fullName evidence="7">Uncharacterized protein</fullName>
    </submittedName>
</protein>
<dbReference type="PANTHER" id="PTHR10671">
    <property type="entry name" value="EPITHELIAL MEMBRANE PROTEIN-RELATED"/>
    <property type="match status" value="1"/>
</dbReference>
<keyword evidence="8" id="KW-1185">Reference proteome</keyword>
<dbReference type="InterPro" id="IPR019372">
    <property type="entry name" value="LHFPL"/>
</dbReference>
<keyword evidence="4 6" id="KW-0472">Membrane</keyword>
<evidence type="ECO:0000256" key="6">
    <source>
        <dbReference type="SAM" id="Phobius"/>
    </source>
</evidence>
<evidence type="ECO:0000256" key="3">
    <source>
        <dbReference type="ARBA" id="ARBA00022989"/>
    </source>
</evidence>
<name>A0AA89CAB7_PINIB</name>
<dbReference type="Proteomes" id="UP001186944">
    <property type="component" value="Unassembled WGS sequence"/>
</dbReference>
<reference evidence="7" key="1">
    <citation type="submission" date="2019-08" db="EMBL/GenBank/DDBJ databases">
        <title>The improved chromosome-level genome for the pearl oyster Pinctada fucata martensii using PacBio sequencing and Hi-C.</title>
        <authorList>
            <person name="Zheng Z."/>
        </authorList>
    </citation>
    <scope>NUCLEOTIDE SEQUENCE</scope>
    <source>
        <strain evidence="7">ZZ-2019</strain>
        <tissue evidence="7">Adductor muscle</tissue>
    </source>
</reference>
<dbReference type="GO" id="GO:0016020">
    <property type="term" value="C:membrane"/>
    <property type="evidence" value="ECO:0007669"/>
    <property type="project" value="UniProtKB-SubCell"/>
</dbReference>
<evidence type="ECO:0000256" key="5">
    <source>
        <dbReference type="SAM" id="MobiDB-lite"/>
    </source>
</evidence>